<sequence length="343" mass="37937">MVFLKPSEHGTVQPKPKYGHLSKIAPEFVPLQRELDANFKALWELPIDEFKQGWINAPPALAEDIPVPGKDIQITHQLIPVRDGNKIEIRVYKPIEPEPEALLFLNSHGGGWSVGSHNVEEGQNRNVAAKTKSVVVSVDYRMAPEYKFPYSINDCYDALLWCKENALTLGINPDRIIVSGGSAGGNIAAVLAQMTRNEKVSGVLGQVLNIPVTCHPKHFPADKYEYGSYQQNKDSSIVDAPKMDWFWDQYLPEATAEVYASPLLEENLKGLPPALVQVAGMDPLRDEGLAYAEALKAAGVPVTLKIYPGLPHGFYMIPHLKQSVEYIQSVVDFVLEIQTGSNL</sequence>
<dbReference type="Proteomes" id="UP000258309">
    <property type="component" value="Unassembled WGS sequence"/>
</dbReference>
<dbReference type="PANTHER" id="PTHR48081:SF8">
    <property type="entry name" value="ALPHA_BETA HYDROLASE FOLD-3 DOMAIN-CONTAINING PROTEIN-RELATED"/>
    <property type="match status" value="1"/>
</dbReference>
<dbReference type="Gene3D" id="3.40.50.1820">
    <property type="entry name" value="alpha/beta hydrolase"/>
    <property type="match status" value="1"/>
</dbReference>
<dbReference type="GO" id="GO:0016787">
    <property type="term" value="F:hydrolase activity"/>
    <property type="evidence" value="ECO:0007669"/>
    <property type="project" value="UniProtKB-KW"/>
</dbReference>
<dbReference type="OrthoDB" id="408631at2759"/>
<dbReference type="EMBL" id="NCSJ02000164">
    <property type="protein sequence ID" value="RFU28432.1"/>
    <property type="molecule type" value="Genomic_DNA"/>
</dbReference>
<keyword evidence="4" id="KW-1185">Reference proteome</keyword>
<dbReference type="OMA" id="KECAACY"/>
<evidence type="ECO:0000259" key="2">
    <source>
        <dbReference type="Pfam" id="PF07859"/>
    </source>
</evidence>
<organism evidence="3 4">
    <name type="scientific">Scytalidium lignicola</name>
    <name type="common">Hyphomycete</name>
    <dbReference type="NCBI Taxonomy" id="5539"/>
    <lineage>
        <taxon>Eukaryota</taxon>
        <taxon>Fungi</taxon>
        <taxon>Dikarya</taxon>
        <taxon>Ascomycota</taxon>
        <taxon>Pezizomycotina</taxon>
        <taxon>Leotiomycetes</taxon>
        <taxon>Leotiomycetes incertae sedis</taxon>
        <taxon>Scytalidium</taxon>
    </lineage>
</organism>
<dbReference type="STRING" id="5539.A0A3E2H5F2"/>
<protein>
    <recommendedName>
        <fullName evidence="2">Alpha/beta hydrolase fold-3 domain-containing protein</fullName>
    </recommendedName>
</protein>
<dbReference type="PANTHER" id="PTHR48081">
    <property type="entry name" value="AB HYDROLASE SUPERFAMILY PROTEIN C4A8.06C"/>
    <property type="match status" value="1"/>
</dbReference>
<reference evidence="3 4" key="1">
    <citation type="submission" date="2018-05" db="EMBL/GenBank/DDBJ databases">
        <title>Draft genome sequence of Scytalidium lignicola DSM 105466, a ubiquitous saprotrophic fungus.</title>
        <authorList>
            <person name="Buettner E."/>
            <person name="Gebauer A.M."/>
            <person name="Hofrichter M."/>
            <person name="Liers C."/>
            <person name="Kellner H."/>
        </authorList>
    </citation>
    <scope>NUCLEOTIDE SEQUENCE [LARGE SCALE GENOMIC DNA]</scope>
    <source>
        <strain evidence="3 4">DSM 105466</strain>
    </source>
</reference>
<dbReference type="AlphaFoldDB" id="A0A3E2H5F2"/>
<dbReference type="InterPro" id="IPR013094">
    <property type="entry name" value="AB_hydrolase_3"/>
</dbReference>
<evidence type="ECO:0000313" key="3">
    <source>
        <dbReference type="EMBL" id="RFU28432.1"/>
    </source>
</evidence>
<accession>A0A3E2H5F2</accession>
<name>A0A3E2H5F2_SCYLI</name>
<feature type="non-terminal residue" evidence="3">
    <location>
        <position position="1"/>
    </location>
</feature>
<feature type="domain" description="Alpha/beta hydrolase fold-3" evidence="2">
    <location>
        <begin position="105"/>
        <end position="315"/>
    </location>
</feature>
<dbReference type="Pfam" id="PF07859">
    <property type="entry name" value="Abhydrolase_3"/>
    <property type="match status" value="1"/>
</dbReference>
<evidence type="ECO:0000313" key="4">
    <source>
        <dbReference type="Proteomes" id="UP000258309"/>
    </source>
</evidence>
<feature type="non-terminal residue" evidence="3">
    <location>
        <position position="343"/>
    </location>
</feature>
<comment type="caution">
    <text evidence="3">The sequence shown here is derived from an EMBL/GenBank/DDBJ whole genome shotgun (WGS) entry which is preliminary data.</text>
</comment>
<proteinExistence type="predicted"/>
<dbReference type="SUPFAM" id="SSF53474">
    <property type="entry name" value="alpha/beta-Hydrolases"/>
    <property type="match status" value="1"/>
</dbReference>
<gene>
    <name evidence="3" type="ORF">B7463_g7921</name>
</gene>
<evidence type="ECO:0000256" key="1">
    <source>
        <dbReference type="ARBA" id="ARBA00022801"/>
    </source>
</evidence>
<keyword evidence="1" id="KW-0378">Hydrolase</keyword>
<dbReference type="InterPro" id="IPR029058">
    <property type="entry name" value="AB_hydrolase_fold"/>
</dbReference>
<dbReference type="InterPro" id="IPR050300">
    <property type="entry name" value="GDXG_lipolytic_enzyme"/>
</dbReference>